<keyword evidence="4" id="KW-1185">Reference proteome</keyword>
<reference evidence="3" key="2">
    <citation type="submission" date="2022-06" db="UniProtKB">
        <authorList>
            <consortium name="EnsemblMetazoa"/>
        </authorList>
    </citation>
    <scope>IDENTIFICATION</scope>
    <source>
        <strain evidence="3">DF5081</strain>
    </source>
</reference>
<protein>
    <recommendedName>
        <fullName evidence="2">Cohesin subunit SCC3/SA HEAT-repeats domain-containing protein</fullName>
    </recommendedName>
</protein>
<dbReference type="GO" id="GO:0003682">
    <property type="term" value="F:chromatin binding"/>
    <property type="evidence" value="ECO:0007669"/>
    <property type="project" value="TreeGrafter"/>
</dbReference>
<accession>A0A8R1IMN6</accession>
<evidence type="ECO:0000313" key="4">
    <source>
        <dbReference type="Proteomes" id="UP000005237"/>
    </source>
</evidence>
<dbReference type="PANTHER" id="PTHR11199">
    <property type="entry name" value="STROMAL ANTIGEN"/>
    <property type="match status" value="1"/>
</dbReference>
<dbReference type="Pfam" id="PF24571">
    <property type="entry name" value="HEAT_SCC3-SA"/>
    <property type="match status" value="1"/>
</dbReference>
<dbReference type="PANTHER" id="PTHR11199:SF0">
    <property type="entry name" value="LD34181P-RELATED"/>
    <property type="match status" value="1"/>
</dbReference>
<evidence type="ECO:0000256" key="1">
    <source>
        <dbReference type="ARBA" id="ARBA00005486"/>
    </source>
</evidence>
<dbReference type="GO" id="GO:0000785">
    <property type="term" value="C:chromatin"/>
    <property type="evidence" value="ECO:0007669"/>
    <property type="project" value="TreeGrafter"/>
</dbReference>
<name>A0A8R1IMN6_CAEJA</name>
<reference evidence="4" key="1">
    <citation type="submission" date="2010-08" db="EMBL/GenBank/DDBJ databases">
        <authorList>
            <consortium name="Caenorhabditis japonica Sequencing Consortium"/>
            <person name="Wilson R.K."/>
        </authorList>
    </citation>
    <scope>NUCLEOTIDE SEQUENCE [LARGE SCALE GENOMIC DNA]</scope>
    <source>
        <strain evidence="4">DF5081</strain>
    </source>
</reference>
<organism evidence="3 4">
    <name type="scientific">Caenorhabditis japonica</name>
    <dbReference type="NCBI Taxonomy" id="281687"/>
    <lineage>
        <taxon>Eukaryota</taxon>
        <taxon>Metazoa</taxon>
        <taxon>Ecdysozoa</taxon>
        <taxon>Nematoda</taxon>
        <taxon>Chromadorea</taxon>
        <taxon>Rhabditida</taxon>
        <taxon>Rhabditina</taxon>
        <taxon>Rhabditomorpha</taxon>
        <taxon>Rhabditoidea</taxon>
        <taxon>Rhabditidae</taxon>
        <taxon>Peloderinae</taxon>
        <taxon>Caenorhabditis</taxon>
    </lineage>
</organism>
<evidence type="ECO:0000313" key="3">
    <source>
        <dbReference type="EnsemblMetazoa" id="CJA34650.1"/>
    </source>
</evidence>
<dbReference type="Proteomes" id="UP000005237">
    <property type="component" value="Unassembled WGS sequence"/>
</dbReference>
<dbReference type="EnsemblMetazoa" id="CJA34650.1">
    <property type="protein sequence ID" value="CJA34650.1"/>
    <property type="gene ID" value="WBGene00210497"/>
</dbReference>
<feature type="domain" description="Cohesin subunit SCC3/SA HEAT-repeats" evidence="2">
    <location>
        <begin position="2"/>
        <end position="86"/>
    </location>
</feature>
<proteinExistence type="inferred from homology"/>
<dbReference type="GO" id="GO:0005634">
    <property type="term" value="C:nucleus"/>
    <property type="evidence" value="ECO:0007669"/>
    <property type="project" value="TreeGrafter"/>
</dbReference>
<comment type="similarity">
    <text evidence="1">Belongs to the SCC3 family.</text>
</comment>
<dbReference type="GO" id="GO:0007062">
    <property type="term" value="P:sister chromatid cohesion"/>
    <property type="evidence" value="ECO:0007669"/>
    <property type="project" value="TreeGrafter"/>
</dbReference>
<dbReference type="InterPro" id="IPR039662">
    <property type="entry name" value="Cohesin_Scc3/SA"/>
</dbReference>
<dbReference type="GO" id="GO:0008278">
    <property type="term" value="C:cohesin complex"/>
    <property type="evidence" value="ECO:0007669"/>
    <property type="project" value="TreeGrafter"/>
</dbReference>
<evidence type="ECO:0000259" key="2">
    <source>
        <dbReference type="Pfam" id="PF24571"/>
    </source>
</evidence>
<sequence length="353" mass="41005">MKLVDGIAAFIRTSLQKFDDDVETGEEEEALFLSYIKRMAAFSGFLDLRHWDLWDMLLKVVSNYDKEDSQRDVRERCMQMLFMQLCFDVVALRKDGETPKAEQVRKVKKRRDQLIRILSEVLSEEASGVEQAYLSVCDLMTIFGCQIAIDCKAMEPLIWRPDEYVIGNLKVYLKVNVFEVENLEEMANQQERIVMMHKMRQLVAQYAKLVIHGSLPISDACELMRRYQSHFSDFGDIFKNLLSKCREIDFVDTGLMIVETLKILYQEMEQSRQTDPVSEAFNSIRDLAKRLAPAFGGDYRKNRYAVTSLHKKTIDFAFEGFQKENSSEPPNIYFLEIAIEFSNKLLAQDKLAV</sequence>
<dbReference type="AlphaFoldDB" id="A0A8R1IMN6"/>
<dbReference type="InterPro" id="IPR056396">
    <property type="entry name" value="HEAT_SCC3-SA"/>
</dbReference>